<dbReference type="GO" id="GO:0003677">
    <property type="term" value="F:DNA binding"/>
    <property type="evidence" value="ECO:0007669"/>
    <property type="project" value="UniProtKB-KW"/>
</dbReference>
<proteinExistence type="predicted"/>
<gene>
    <name evidence="2" type="ORF">DFR79_1041</name>
</gene>
<organism evidence="2 3">
    <name type="scientific">Halanaerobium saccharolyticum</name>
    <dbReference type="NCBI Taxonomy" id="43595"/>
    <lineage>
        <taxon>Bacteria</taxon>
        <taxon>Bacillati</taxon>
        <taxon>Bacillota</taxon>
        <taxon>Clostridia</taxon>
        <taxon>Halanaerobiales</taxon>
        <taxon>Halanaerobiaceae</taxon>
        <taxon>Halanaerobium</taxon>
    </lineage>
</organism>
<evidence type="ECO:0000313" key="3">
    <source>
        <dbReference type="Proteomes" id="UP000295064"/>
    </source>
</evidence>
<evidence type="ECO:0008006" key="4">
    <source>
        <dbReference type="Google" id="ProtNLM"/>
    </source>
</evidence>
<dbReference type="OrthoDB" id="9801392at2"/>
<protein>
    <recommendedName>
        <fullName evidence="4">Phage integrase family protein with SAM-like domain</fullName>
    </recommendedName>
</protein>
<dbReference type="RefSeq" id="WP_133514158.1">
    <property type="nucleotide sequence ID" value="NZ_SNWX01000004.1"/>
</dbReference>
<keyword evidence="1" id="KW-0238">DNA-binding</keyword>
<sequence length="163" mass="19728">MFENEEFDLEDIDLEELDPEGYFKEKEKQQQKNEKLLQEFRDWLQGKGLTDKTVKKHVENIDFYINEYLTYYEVQGPEEDVYEIASFLGDWFVRKAMWASKTAIKDYCAGFKKFYKFLEEKGMITEEDYKELLSIIKERKSDWLQIVSRYDDPAADIEDVWDF</sequence>
<name>A0A4R6LZI9_9FIRM</name>
<comment type="caution">
    <text evidence="2">The sequence shown here is derived from an EMBL/GenBank/DDBJ whole genome shotgun (WGS) entry which is preliminary data.</text>
</comment>
<dbReference type="Proteomes" id="UP000295064">
    <property type="component" value="Unassembled WGS sequence"/>
</dbReference>
<dbReference type="AlphaFoldDB" id="A0A4R6LZI9"/>
<dbReference type="InterPro" id="IPR010998">
    <property type="entry name" value="Integrase_recombinase_N"/>
</dbReference>
<dbReference type="EMBL" id="SNWX01000004">
    <property type="protein sequence ID" value="TDO94036.1"/>
    <property type="molecule type" value="Genomic_DNA"/>
</dbReference>
<dbReference type="Gene3D" id="1.10.150.130">
    <property type="match status" value="1"/>
</dbReference>
<accession>A0A4R6LZI9</accession>
<reference evidence="2 3" key="1">
    <citation type="submission" date="2019-03" db="EMBL/GenBank/DDBJ databases">
        <title>Subsurface microbial communities from deep shales in Ohio and West Virginia, USA.</title>
        <authorList>
            <person name="Wrighton K."/>
        </authorList>
    </citation>
    <scope>NUCLEOTIDE SEQUENCE [LARGE SCALE GENOMIC DNA]</scope>
    <source>
        <strain evidence="2 3">MA284_T2</strain>
    </source>
</reference>
<evidence type="ECO:0000313" key="2">
    <source>
        <dbReference type="EMBL" id="TDO94036.1"/>
    </source>
</evidence>
<evidence type="ECO:0000256" key="1">
    <source>
        <dbReference type="ARBA" id="ARBA00023125"/>
    </source>
</evidence>